<feature type="region of interest" description="Disordered" evidence="2">
    <location>
        <begin position="291"/>
        <end position="335"/>
    </location>
</feature>
<comment type="caution">
    <text evidence="4">The sequence shown here is derived from an EMBL/GenBank/DDBJ whole genome shotgun (WGS) entry which is preliminary data.</text>
</comment>
<evidence type="ECO:0000313" key="5">
    <source>
        <dbReference type="Proteomes" id="UP000243217"/>
    </source>
</evidence>
<accession>A0A1W0A2G7</accession>
<dbReference type="GO" id="GO:0045292">
    <property type="term" value="P:mRNA cis splicing, via spliceosome"/>
    <property type="evidence" value="ECO:0007669"/>
    <property type="project" value="InterPro"/>
</dbReference>
<gene>
    <name evidence="4" type="ORF">THRCLA_03358</name>
</gene>
<feature type="compositionally biased region" description="Low complexity" evidence="2">
    <location>
        <begin position="22"/>
        <end position="49"/>
    </location>
</feature>
<dbReference type="PANTHER" id="PTHR13288:SF8">
    <property type="entry name" value="SPLICING FACTOR 45"/>
    <property type="match status" value="1"/>
</dbReference>
<feature type="compositionally biased region" description="Polar residues" evidence="2">
    <location>
        <begin position="140"/>
        <end position="153"/>
    </location>
</feature>
<dbReference type="EMBL" id="JNBS01000620">
    <property type="protein sequence ID" value="OQS04399.1"/>
    <property type="molecule type" value="Genomic_DNA"/>
</dbReference>
<evidence type="ECO:0000313" key="4">
    <source>
        <dbReference type="EMBL" id="OQS04399.1"/>
    </source>
</evidence>
<evidence type="ECO:0000256" key="2">
    <source>
        <dbReference type="SAM" id="MobiDB-lite"/>
    </source>
</evidence>
<dbReference type="Proteomes" id="UP000243217">
    <property type="component" value="Unassembled WGS sequence"/>
</dbReference>
<feature type="compositionally biased region" description="Polar residues" evidence="2">
    <location>
        <begin position="99"/>
        <end position="112"/>
    </location>
</feature>
<keyword evidence="5" id="KW-1185">Reference proteome</keyword>
<feature type="compositionally biased region" description="Basic and acidic residues" evidence="2">
    <location>
        <begin position="198"/>
        <end position="220"/>
    </location>
</feature>
<dbReference type="OrthoDB" id="5411533at2759"/>
<proteinExistence type="predicted"/>
<dbReference type="PRINTS" id="PR01217">
    <property type="entry name" value="PRICHEXTENSN"/>
</dbReference>
<feature type="compositionally biased region" description="Pro residues" evidence="2">
    <location>
        <begin position="50"/>
        <end position="73"/>
    </location>
</feature>
<dbReference type="SMART" id="SM00361">
    <property type="entry name" value="RRM_1"/>
    <property type="match status" value="1"/>
</dbReference>
<dbReference type="InterPro" id="IPR000504">
    <property type="entry name" value="RRM_dom"/>
</dbReference>
<dbReference type="Gene3D" id="3.30.70.330">
    <property type="match status" value="1"/>
</dbReference>
<keyword evidence="1" id="KW-0694">RNA-binding</keyword>
<dbReference type="GO" id="GO:0003723">
    <property type="term" value="F:RNA binding"/>
    <property type="evidence" value="ECO:0007669"/>
    <property type="project" value="UniProtKB-UniRule"/>
</dbReference>
<dbReference type="InterPro" id="IPR040052">
    <property type="entry name" value="RBM17"/>
</dbReference>
<dbReference type="GO" id="GO:0071011">
    <property type="term" value="C:precatalytic spliceosome"/>
    <property type="evidence" value="ECO:0007669"/>
    <property type="project" value="TreeGrafter"/>
</dbReference>
<reference evidence="4 5" key="1">
    <citation type="journal article" date="2014" name="Genome Biol. Evol.">
        <title>The secreted proteins of Achlya hypogyna and Thraustotheca clavata identify the ancestral oomycete secretome and reveal gene acquisitions by horizontal gene transfer.</title>
        <authorList>
            <person name="Misner I."/>
            <person name="Blouin N."/>
            <person name="Leonard G."/>
            <person name="Richards T.A."/>
            <person name="Lane C.E."/>
        </authorList>
    </citation>
    <scope>NUCLEOTIDE SEQUENCE [LARGE SCALE GENOMIC DNA]</scope>
    <source>
        <strain evidence="4 5">ATCC 34112</strain>
    </source>
</reference>
<dbReference type="SUPFAM" id="SSF54928">
    <property type="entry name" value="RNA-binding domain, RBD"/>
    <property type="match status" value="1"/>
</dbReference>
<evidence type="ECO:0000256" key="1">
    <source>
        <dbReference type="PROSITE-ProRule" id="PRU00176"/>
    </source>
</evidence>
<dbReference type="PANTHER" id="PTHR13288">
    <property type="entry name" value="SPLICING FACTOR 45 SPF45"/>
    <property type="match status" value="1"/>
</dbReference>
<dbReference type="InterPro" id="IPR012677">
    <property type="entry name" value="Nucleotide-bd_a/b_plait_sf"/>
</dbReference>
<feature type="region of interest" description="Disordered" evidence="2">
    <location>
        <begin position="1"/>
        <end position="123"/>
    </location>
</feature>
<feature type="domain" description="RRM" evidence="3">
    <location>
        <begin position="348"/>
        <end position="448"/>
    </location>
</feature>
<dbReference type="STRING" id="74557.A0A1W0A2G7"/>
<sequence>MDLYGDLPPTSDGSGTGLGFVPSSSSAKPASKSTAFTPMTFTPAARKAPVAPPPPKPTPTPPAPTPAPKPAPEPTTTTPSLSWGAKRLAAKFANRPATVMTSAAPTPSNSQPKPSPASSTTLKTSLGLSAFTTVSVTRKSVANATSSHTSTPTNDDDDEKSRPLAHANEIRDEYDPTRPNDYMLFCEERKIRKKQEKVKRDLEKRQERLDREREKEREQLTRDIEAGRVPTVATTVVPGGRGRGMNLPAWMTKKIEEKTKEQQAATATVAGPSLPGQFEDADDKPRGLGFVPSATTPSSTAPTFVSSTPQPDAGPTLPTTTATPPARTSRFGKRVSRFDQKRTTPKNTVLLLQNMVGPGQVDDDLQEEVKEECQSKYGPVVKCLVYEVTTGVPATEAVRIFVEFVQEADAAKGINLFSPGIDPLYVALVGLNGRFFAGRKLHVSTYPKEKFDRLELAP</sequence>
<evidence type="ECO:0000259" key="3">
    <source>
        <dbReference type="PROSITE" id="PS50102"/>
    </source>
</evidence>
<feature type="compositionally biased region" description="Low complexity" evidence="2">
    <location>
        <begin position="291"/>
        <end position="328"/>
    </location>
</feature>
<dbReference type="AlphaFoldDB" id="A0A1W0A2G7"/>
<protein>
    <recommendedName>
        <fullName evidence="3">RRM domain-containing protein</fullName>
    </recommendedName>
</protein>
<feature type="compositionally biased region" description="Basic and acidic residues" evidence="2">
    <location>
        <begin position="168"/>
        <end position="178"/>
    </location>
</feature>
<dbReference type="InterPro" id="IPR035979">
    <property type="entry name" value="RBD_domain_sf"/>
</dbReference>
<feature type="region of interest" description="Disordered" evidence="2">
    <location>
        <begin position="140"/>
        <end position="180"/>
    </location>
</feature>
<name>A0A1W0A2G7_9STRA</name>
<dbReference type="InterPro" id="IPR003954">
    <property type="entry name" value="RRM_euk-type"/>
</dbReference>
<organism evidence="4 5">
    <name type="scientific">Thraustotheca clavata</name>
    <dbReference type="NCBI Taxonomy" id="74557"/>
    <lineage>
        <taxon>Eukaryota</taxon>
        <taxon>Sar</taxon>
        <taxon>Stramenopiles</taxon>
        <taxon>Oomycota</taxon>
        <taxon>Saprolegniomycetes</taxon>
        <taxon>Saprolegniales</taxon>
        <taxon>Achlyaceae</taxon>
        <taxon>Thraustotheca</taxon>
    </lineage>
</organism>
<feature type="region of interest" description="Disordered" evidence="2">
    <location>
        <begin position="193"/>
        <end position="220"/>
    </location>
</feature>
<dbReference type="PROSITE" id="PS50102">
    <property type="entry name" value="RRM"/>
    <property type="match status" value="1"/>
</dbReference>